<comment type="caution">
    <text evidence="2">The sequence shown here is derived from an EMBL/GenBank/DDBJ whole genome shotgun (WGS) entry which is preliminary data.</text>
</comment>
<protein>
    <submittedName>
        <fullName evidence="2">Uncharacterized protein</fullName>
    </submittedName>
</protein>
<name>A0AAV0QTM7_9ROSI</name>
<evidence type="ECO:0000313" key="2">
    <source>
        <dbReference type="EMBL" id="CAI0548535.1"/>
    </source>
</evidence>
<dbReference type="Proteomes" id="UP001154282">
    <property type="component" value="Unassembled WGS sequence"/>
</dbReference>
<feature type="chain" id="PRO_5043336948" evidence="1">
    <location>
        <begin position="29"/>
        <end position="148"/>
    </location>
</feature>
<evidence type="ECO:0000313" key="3">
    <source>
        <dbReference type="Proteomes" id="UP001154282"/>
    </source>
</evidence>
<keyword evidence="3" id="KW-1185">Reference proteome</keyword>
<dbReference type="AlphaFoldDB" id="A0AAV0QTM7"/>
<organism evidence="2 3">
    <name type="scientific">Linum tenue</name>
    <dbReference type="NCBI Taxonomy" id="586396"/>
    <lineage>
        <taxon>Eukaryota</taxon>
        <taxon>Viridiplantae</taxon>
        <taxon>Streptophyta</taxon>
        <taxon>Embryophyta</taxon>
        <taxon>Tracheophyta</taxon>
        <taxon>Spermatophyta</taxon>
        <taxon>Magnoliopsida</taxon>
        <taxon>eudicotyledons</taxon>
        <taxon>Gunneridae</taxon>
        <taxon>Pentapetalae</taxon>
        <taxon>rosids</taxon>
        <taxon>fabids</taxon>
        <taxon>Malpighiales</taxon>
        <taxon>Linaceae</taxon>
        <taxon>Linum</taxon>
    </lineage>
</organism>
<keyword evidence="1" id="KW-0732">Signal</keyword>
<feature type="signal peptide" evidence="1">
    <location>
        <begin position="1"/>
        <end position="28"/>
    </location>
</feature>
<evidence type="ECO:0000256" key="1">
    <source>
        <dbReference type="SAM" id="SignalP"/>
    </source>
</evidence>
<proteinExistence type="predicted"/>
<reference evidence="2" key="1">
    <citation type="submission" date="2022-08" db="EMBL/GenBank/DDBJ databases">
        <authorList>
            <person name="Gutierrez-Valencia J."/>
        </authorList>
    </citation>
    <scope>NUCLEOTIDE SEQUENCE</scope>
</reference>
<dbReference type="EMBL" id="CAMGYJ010000010">
    <property type="protein sequence ID" value="CAI0548535.1"/>
    <property type="molecule type" value="Genomic_DNA"/>
</dbReference>
<accession>A0AAV0QTM7</accession>
<gene>
    <name evidence="2" type="ORF">LITE_LOCUS44811</name>
</gene>
<sequence length="148" mass="16305">MMTADPLRRLSSTATAVAAVFLTVAVWAECGGGGAVTLEVSNQRILPENYLYIWCSDGVEREKGQKIPPKKVLQIQVASGGAWKGGQQLPYICTGTYTKFYRMDAAPYCIYSSRTAAGGDVRVMANETSFYRWNGEKRAWDVIRPSLP</sequence>